<feature type="compositionally biased region" description="Polar residues" evidence="1">
    <location>
        <begin position="584"/>
        <end position="595"/>
    </location>
</feature>
<gene>
    <name evidence="3" type="ORF">EWM64_g4097</name>
</gene>
<organism evidence="3 4">
    <name type="scientific">Hericium alpestre</name>
    <dbReference type="NCBI Taxonomy" id="135208"/>
    <lineage>
        <taxon>Eukaryota</taxon>
        <taxon>Fungi</taxon>
        <taxon>Dikarya</taxon>
        <taxon>Basidiomycota</taxon>
        <taxon>Agaricomycotina</taxon>
        <taxon>Agaricomycetes</taxon>
        <taxon>Russulales</taxon>
        <taxon>Hericiaceae</taxon>
        <taxon>Hericium</taxon>
    </lineage>
</organism>
<evidence type="ECO:0000259" key="2">
    <source>
        <dbReference type="Pfam" id="PF20231"/>
    </source>
</evidence>
<proteinExistence type="predicted"/>
<reference evidence="3 4" key="1">
    <citation type="submission" date="2019-02" db="EMBL/GenBank/DDBJ databases">
        <title>Genome sequencing of the rare red list fungi Hericium alpestre (H. flagellum).</title>
        <authorList>
            <person name="Buettner E."/>
            <person name="Kellner H."/>
        </authorList>
    </citation>
    <scope>NUCLEOTIDE SEQUENCE [LARGE SCALE GENOMIC DNA]</scope>
    <source>
        <strain evidence="3 4">DSM 108284</strain>
    </source>
</reference>
<name>A0A4Z0A0P9_9AGAM</name>
<dbReference type="Pfam" id="PF20231">
    <property type="entry name" value="DUF6589"/>
    <property type="match status" value="1"/>
</dbReference>
<feature type="compositionally biased region" description="Acidic residues" evidence="1">
    <location>
        <begin position="657"/>
        <end position="667"/>
    </location>
</feature>
<evidence type="ECO:0000313" key="3">
    <source>
        <dbReference type="EMBL" id="TFY79917.1"/>
    </source>
</evidence>
<feature type="region of interest" description="Disordered" evidence="1">
    <location>
        <begin position="657"/>
        <end position="683"/>
    </location>
</feature>
<feature type="region of interest" description="Disordered" evidence="1">
    <location>
        <begin position="561"/>
        <end position="609"/>
    </location>
</feature>
<accession>A0A4Z0A0P9</accession>
<keyword evidence="4" id="KW-1185">Reference proteome</keyword>
<dbReference type="InterPro" id="IPR046496">
    <property type="entry name" value="DUF6589"/>
</dbReference>
<comment type="caution">
    <text evidence="3">The sequence shown here is derived from an EMBL/GenBank/DDBJ whole genome shotgun (WGS) entry which is preliminary data.</text>
</comment>
<protein>
    <recommendedName>
        <fullName evidence="2">DUF6589 domain-containing protein</fullName>
    </recommendedName>
</protein>
<sequence length="683" mass="78006">MMGTAGIAVEAEKFDPEVVSIEKRQAKLAEGLRKELTVPQLLGMLDEEHIDLVGSLHWLKTLVTYVPQLAKFKGGVINLFRTEAAKFVIPATRKTKAYPLPTNDKHESLVTELKEALLDFFEQMGQTRDEFHPILCFVGGDGLTFEKMLQLLELLQFELESDFDRLDWIVPFLELWHTAWTNLSRIFEAHWGDSLGRDPSTLGHSASKIKYKTPSNLKKVDYYSGHHLVELVLDVRMMDCWRIHFGLSTDVFEEFEQREQDGDIPSFDELRKAAEVLHRRYSSIRSYERSMDPHNNDQYSVPLGEPWKKPAWMAASANTDKEGNADSPDNTNDEPFIGDCTLAQSQHFMLDAWMSREVSEAVPAGDIGRVWEIFKFWLFTFAGSSHTKYPKYLLEMICTLELESTPELWDFFLENWLVNPSGEPGRVMEGDLFVEHNNETLQDIPQRQDSSWSGTFLRDVVSLNTFRAANTKAAFIEGMGLKPATTSHPSPHTRPEFRTLSQVYKEEGLHTFRSGRDYSMQEHDTGHDYEQGIDRLENGKLSQWVNMTTSARGLMAENISVHNEPPTRPNETEQPTMPHEAEQPTMSNEAEQLTAPNEAEHNVDESSDDIPLVAAGGDFQPLALRYSMMINGDWLNEVTIEEVLNQGILEEESTWADEHDFEEWQEAEPEHVPDVEFNDEGPS</sequence>
<evidence type="ECO:0000313" key="4">
    <source>
        <dbReference type="Proteomes" id="UP000298061"/>
    </source>
</evidence>
<dbReference type="EMBL" id="SFCI01000419">
    <property type="protein sequence ID" value="TFY79917.1"/>
    <property type="molecule type" value="Genomic_DNA"/>
</dbReference>
<dbReference type="AlphaFoldDB" id="A0A4Z0A0P9"/>
<feature type="domain" description="DUF6589" evidence="2">
    <location>
        <begin position="33"/>
        <end position="488"/>
    </location>
</feature>
<dbReference type="OrthoDB" id="3256296at2759"/>
<dbReference type="Proteomes" id="UP000298061">
    <property type="component" value="Unassembled WGS sequence"/>
</dbReference>
<dbReference type="STRING" id="135208.A0A4Z0A0P9"/>
<evidence type="ECO:0000256" key="1">
    <source>
        <dbReference type="SAM" id="MobiDB-lite"/>
    </source>
</evidence>